<feature type="chain" id="PRO_5047520480" description="C2H2-type domain-containing protein" evidence="11">
    <location>
        <begin position="17"/>
        <end position="916"/>
    </location>
</feature>
<evidence type="ECO:0000313" key="13">
    <source>
        <dbReference type="EMBL" id="KAJ4425817.1"/>
    </source>
</evidence>
<gene>
    <name evidence="13" type="ORF">ANN_27443</name>
</gene>
<evidence type="ECO:0000313" key="14">
    <source>
        <dbReference type="Proteomes" id="UP001148838"/>
    </source>
</evidence>
<keyword evidence="2" id="KW-0479">Metal-binding</keyword>
<evidence type="ECO:0000256" key="6">
    <source>
        <dbReference type="ARBA" id="ARBA00023015"/>
    </source>
</evidence>
<feature type="domain" description="C2H2-type" evidence="12">
    <location>
        <begin position="789"/>
        <end position="816"/>
    </location>
</feature>
<reference evidence="13 14" key="1">
    <citation type="journal article" date="2022" name="Allergy">
        <title>Genome assembly and annotation of Periplaneta americana reveal a comprehensive cockroach allergen profile.</title>
        <authorList>
            <person name="Wang L."/>
            <person name="Xiong Q."/>
            <person name="Saelim N."/>
            <person name="Wang L."/>
            <person name="Nong W."/>
            <person name="Wan A.T."/>
            <person name="Shi M."/>
            <person name="Liu X."/>
            <person name="Cao Q."/>
            <person name="Hui J.H.L."/>
            <person name="Sookrung N."/>
            <person name="Leung T.F."/>
            <person name="Tungtrongchitr A."/>
            <person name="Tsui S.K.W."/>
        </authorList>
    </citation>
    <scope>NUCLEOTIDE SEQUENCE [LARGE SCALE GENOMIC DNA]</scope>
    <source>
        <strain evidence="13">PWHHKU_190912</strain>
    </source>
</reference>
<proteinExistence type="predicted"/>
<dbReference type="PANTHER" id="PTHR14003">
    <property type="entry name" value="TRANSCRIPTIONAL REPRESSOR PROTEIN YY"/>
    <property type="match status" value="1"/>
</dbReference>
<protein>
    <recommendedName>
        <fullName evidence="12">C2H2-type domain-containing protein</fullName>
    </recommendedName>
</protein>
<accession>A0ABQ8RVS9</accession>
<feature type="domain" description="C2H2-type" evidence="12">
    <location>
        <begin position="845"/>
        <end position="872"/>
    </location>
</feature>
<evidence type="ECO:0000259" key="12">
    <source>
        <dbReference type="PROSITE" id="PS50157"/>
    </source>
</evidence>
<keyword evidence="14" id="KW-1185">Reference proteome</keyword>
<evidence type="ECO:0000256" key="8">
    <source>
        <dbReference type="ARBA" id="ARBA00023163"/>
    </source>
</evidence>
<feature type="domain" description="C2H2-type" evidence="12">
    <location>
        <begin position="621"/>
        <end position="648"/>
    </location>
</feature>
<keyword evidence="6" id="KW-0805">Transcription regulation</keyword>
<evidence type="ECO:0000256" key="1">
    <source>
        <dbReference type="ARBA" id="ARBA00004123"/>
    </source>
</evidence>
<keyword evidence="9" id="KW-0539">Nucleus</keyword>
<evidence type="ECO:0000256" key="9">
    <source>
        <dbReference type="ARBA" id="ARBA00023242"/>
    </source>
</evidence>
<comment type="caution">
    <text evidence="13">The sequence shown here is derived from an EMBL/GenBank/DDBJ whole genome shotgun (WGS) entry which is preliminary data.</text>
</comment>
<feature type="signal peptide" evidence="11">
    <location>
        <begin position="1"/>
        <end position="16"/>
    </location>
</feature>
<dbReference type="InterPro" id="IPR036236">
    <property type="entry name" value="Znf_C2H2_sf"/>
</dbReference>
<feature type="domain" description="C2H2-type" evidence="12">
    <location>
        <begin position="817"/>
        <end position="844"/>
    </location>
</feature>
<keyword evidence="8" id="KW-0804">Transcription</keyword>
<evidence type="ECO:0000256" key="10">
    <source>
        <dbReference type="PROSITE-ProRule" id="PRU00042"/>
    </source>
</evidence>
<feature type="domain" description="C2H2-type" evidence="12">
    <location>
        <begin position="761"/>
        <end position="788"/>
    </location>
</feature>
<keyword evidence="3" id="KW-0677">Repeat</keyword>
<dbReference type="InterPro" id="IPR013087">
    <property type="entry name" value="Znf_C2H2_type"/>
</dbReference>
<dbReference type="SMART" id="SM00355">
    <property type="entry name" value="ZnF_C2H2"/>
    <property type="match status" value="14"/>
</dbReference>
<feature type="domain" description="C2H2-type" evidence="12">
    <location>
        <begin position="677"/>
        <end position="704"/>
    </location>
</feature>
<dbReference type="InterPro" id="IPR041697">
    <property type="entry name" value="Znf-C2H2_11"/>
</dbReference>
<keyword evidence="7" id="KW-0238">DNA-binding</keyword>
<evidence type="ECO:0000256" key="5">
    <source>
        <dbReference type="ARBA" id="ARBA00022833"/>
    </source>
</evidence>
<keyword evidence="5" id="KW-0862">Zinc</keyword>
<evidence type="ECO:0000256" key="3">
    <source>
        <dbReference type="ARBA" id="ARBA00022737"/>
    </source>
</evidence>
<evidence type="ECO:0000256" key="7">
    <source>
        <dbReference type="ARBA" id="ARBA00023125"/>
    </source>
</evidence>
<name>A0ABQ8RVS9_PERAM</name>
<dbReference type="Gene3D" id="3.30.160.60">
    <property type="entry name" value="Classic Zinc Finger"/>
    <property type="match status" value="14"/>
</dbReference>
<feature type="domain" description="C2H2-type" evidence="12">
    <location>
        <begin position="119"/>
        <end position="146"/>
    </location>
</feature>
<evidence type="ECO:0000256" key="11">
    <source>
        <dbReference type="SAM" id="SignalP"/>
    </source>
</evidence>
<feature type="domain" description="C2H2-type" evidence="12">
    <location>
        <begin position="705"/>
        <end position="732"/>
    </location>
</feature>
<feature type="domain" description="C2H2-type" evidence="12">
    <location>
        <begin position="147"/>
        <end position="174"/>
    </location>
</feature>
<dbReference type="Pfam" id="PF16622">
    <property type="entry name" value="zf-C2H2_11"/>
    <property type="match status" value="1"/>
</dbReference>
<dbReference type="Proteomes" id="UP001148838">
    <property type="component" value="Unassembled WGS sequence"/>
</dbReference>
<dbReference type="PROSITE" id="PS50157">
    <property type="entry name" value="ZINC_FINGER_C2H2_2"/>
    <property type="match status" value="14"/>
</dbReference>
<feature type="domain" description="C2H2-type" evidence="12">
    <location>
        <begin position="91"/>
        <end position="118"/>
    </location>
</feature>
<feature type="domain" description="C2H2-type" evidence="12">
    <location>
        <begin position="649"/>
        <end position="676"/>
    </location>
</feature>
<dbReference type="PANTHER" id="PTHR14003:SF23">
    <property type="entry name" value="ZINC FINGER PROTEIN 143"/>
    <property type="match status" value="1"/>
</dbReference>
<keyword evidence="4 10" id="KW-0863">Zinc-finger</keyword>
<comment type="subcellular location">
    <subcellularLocation>
        <location evidence="1">Nucleus</location>
    </subcellularLocation>
</comment>
<evidence type="ECO:0000256" key="4">
    <source>
        <dbReference type="ARBA" id="ARBA00022771"/>
    </source>
</evidence>
<evidence type="ECO:0000256" key="2">
    <source>
        <dbReference type="ARBA" id="ARBA00022723"/>
    </source>
</evidence>
<feature type="domain" description="C2H2-type" evidence="12">
    <location>
        <begin position="593"/>
        <end position="620"/>
    </location>
</feature>
<dbReference type="PROSITE" id="PS00028">
    <property type="entry name" value="ZINC_FINGER_C2H2_1"/>
    <property type="match status" value="14"/>
</dbReference>
<dbReference type="SUPFAM" id="SSF57667">
    <property type="entry name" value="beta-beta-alpha zinc fingers"/>
    <property type="match status" value="10"/>
</dbReference>
<dbReference type="Pfam" id="PF00096">
    <property type="entry name" value="zf-C2H2"/>
    <property type="match status" value="12"/>
</dbReference>
<dbReference type="EMBL" id="JAJSOF020000041">
    <property type="protein sequence ID" value="KAJ4425817.1"/>
    <property type="molecule type" value="Genomic_DNA"/>
</dbReference>
<sequence length="916" mass="103520">MLVVFLVVVYYHGADIDPYRGPCCLSNGPGPFNPYGGLCRGIILVLVNANNVQKSHSSECDSIARDQDELTQCCSYDLDSSIACDLSSETNKCNICNKVFATPQSLKRHFQTHTLTKSIKCDVCGKSFSRSANLKQHYRLHTGEMPFKCDVCGKCFSQTGHLIRHSRIHTEIRPFKCDLCGKCFSESGKLKRHNRIHTGERPFKCDVVNVEYPPPTERILVKRALRTSADFGIDTDALSSSASVSIPKSAEWLNARFTQATIVMDEIKMEPGVDPLQPHDNTFEIGENTEEGNLSHLQVAGIKTECVDHSYGLTSEIKVEDTPQAVSFPTVKSEVESTPVPITSPMVKSEFKQDSFDLDNVEQERKVEISSEEDEVLFESAGLNALSLRFKFYLSVFPLVANPHVLCHRICDSGTMSNTLGQLLKHGRNRSSKPRLLNPDQGLNPYAISKTKSRRDLKRNREEYVNGIPIPLKSMCARVLAATGISKRTLARIRKEGRSIEAGIADSFSSPEKSQPKKKIVATVDSFDEEVIRRLFYNFYATHKQRPTLNANIVKNSRSSESDSNARDQDELKQCCNYKLDSSIACDLSLHSNKCNICNEDFVTAESLTRHLQTHTLKKSLKCDVCGKCFSRSTNFKRHYRVHTGERPFKCDFCGKCFSESATLKMHYPIHTGERPFKCNVCRKCFSESAKLKRHSLIHTGMKPFKCDLCGKCFSESSKLKRHYRIHTGERPFKCDLCGKCLSESVTLKQHYRIHTGERPFKCDVCGKSFSNSGCFTRHYRIHTKMRPYRCDVCGKCFPETGQLKEHYRIHTEERPFKCDVCGKCFKVSGNLKDHSRTHTGESPFKCDVCGKPFNRLSSLKYHAGSHMTERPYKCDVCAKNANNVEKSRSPEYDSIARDQDELTQCCSYNLDTSIA</sequence>
<feature type="domain" description="C2H2-type" evidence="12">
    <location>
        <begin position="175"/>
        <end position="202"/>
    </location>
</feature>
<organism evidence="13 14">
    <name type="scientific">Periplaneta americana</name>
    <name type="common">American cockroach</name>
    <name type="synonym">Blatta americana</name>
    <dbReference type="NCBI Taxonomy" id="6978"/>
    <lineage>
        <taxon>Eukaryota</taxon>
        <taxon>Metazoa</taxon>
        <taxon>Ecdysozoa</taxon>
        <taxon>Arthropoda</taxon>
        <taxon>Hexapoda</taxon>
        <taxon>Insecta</taxon>
        <taxon>Pterygota</taxon>
        <taxon>Neoptera</taxon>
        <taxon>Polyneoptera</taxon>
        <taxon>Dictyoptera</taxon>
        <taxon>Blattodea</taxon>
        <taxon>Blattoidea</taxon>
        <taxon>Blattidae</taxon>
        <taxon>Blattinae</taxon>
        <taxon>Periplaneta</taxon>
    </lineage>
</organism>
<feature type="domain" description="C2H2-type" evidence="12">
    <location>
        <begin position="733"/>
        <end position="760"/>
    </location>
</feature>
<keyword evidence="11" id="KW-0732">Signal</keyword>